<dbReference type="PANTHER" id="PTHR35788">
    <property type="entry name" value="EXPORTED PROTEIN-RELATED"/>
    <property type="match status" value="1"/>
</dbReference>
<evidence type="ECO:0000256" key="2">
    <source>
        <dbReference type="SAM" id="SignalP"/>
    </source>
</evidence>
<evidence type="ECO:0000259" key="3">
    <source>
        <dbReference type="Pfam" id="PF12229"/>
    </source>
</evidence>
<dbReference type="Pfam" id="PF12229">
    <property type="entry name" value="PG_binding_4"/>
    <property type="match status" value="1"/>
</dbReference>
<dbReference type="PANTHER" id="PTHR35788:SF1">
    <property type="entry name" value="EXPORTED PROTEIN"/>
    <property type="match status" value="1"/>
</dbReference>
<dbReference type="Pfam" id="PF04294">
    <property type="entry name" value="VanW"/>
    <property type="match status" value="1"/>
</dbReference>
<dbReference type="PROSITE" id="PS51318">
    <property type="entry name" value="TAT"/>
    <property type="match status" value="1"/>
</dbReference>
<sequence>MSNTSALPSSPTRRPRRHFLLRGALASVVVAAAALSASAACKHLLPAEGTVARGVRIGGVEAGPGTPREVAARHARALLERRVTLTIGEDVALETSLAELGAAVDEQRLATRLASVGREGDLEARLADALSARGGGVTVPVFVTLPIEPLAAALERRKDETDTPPRGARLDFATGKPTAHVSGKYLDLYAAASAIERAAQSGESRVSVPTFEILPDASSEVVASIDVSRVVTKYETRFGYLGGQANRAQNVARAAAGIDGVVLLPGEMKSFNVEVGPRTKDNGFTTAPEIWKGEMREGIGGGTCQVASTLHAAAYLGGFEIAERSNHSRPSGYIPMGLDATVVYPHVDLRLKNPYSFPVVVRAVTDKGTLTVEIRGSGAPDAVEWSSSTIGVSPYKRKIEENPALTEGRVVLKQKGIKGYQIRKTRVMKSEDGRARVEEKTDVYPPTFEILIVPPGLDPATLPPLPGEQAERQSSG</sequence>
<dbReference type="EMBL" id="WJIE01000002">
    <property type="protein sequence ID" value="MRG91693.1"/>
    <property type="molecule type" value="Genomic_DNA"/>
</dbReference>
<feature type="signal peptide" evidence="2">
    <location>
        <begin position="1"/>
        <end position="39"/>
    </location>
</feature>
<dbReference type="Proteomes" id="UP000440224">
    <property type="component" value="Unassembled WGS sequence"/>
</dbReference>
<name>A0A6N7PHX9_9BACT</name>
<feature type="region of interest" description="Disordered" evidence="1">
    <location>
        <begin position="455"/>
        <end position="476"/>
    </location>
</feature>
<keyword evidence="5" id="KW-1185">Reference proteome</keyword>
<evidence type="ECO:0000313" key="4">
    <source>
        <dbReference type="EMBL" id="MRG91693.1"/>
    </source>
</evidence>
<organism evidence="4 5">
    <name type="scientific">Polyangium spumosum</name>
    <dbReference type="NCBI Taxonomy" id="889282"/>
    <lineage>
        <taxon>Bacteria</taxon>
        <taxon>Pseudomonadati</taxon>
        <taxon>Myxococcota</taxon>
        <taxon>Polyangia</taxon>
        <taxon>Polyangiales</taxon>
        <taxon>Polyangiaceae</taxon>
        <taxon>Polyangium</taxon>
    </lineage>
</organism>
<proteinExistence type="predicted"/>
<protein>
    <recommendedName>
        <fullName evidence="3">YoaR-like putative peptidoglycan binding domain-containing protein</fullName>
    </recommendedName>
</protein>
<evidence type="ECO:0000313" key="5">
    <source>
        <dbReference type="Proteomes" id="UP000440224"/>
    </source>
</evidence>
<dbReference type="OrthoDB" id="9797191at2"/>
<keyword evidence="2" id="KW-0732">Signal</keyword>
<reference evidence="4 5" key="1">
    <citation type="submission" date="2019-10" db="EMBL/GenBank/DDBJ databases">
        <title>A soil myxobacterium in the family Polyangiaceae.</title>
        <authorList>
            <person name="Li Y."/>
            <person name="Wang J."/>
        </authorList>
    </citation>
    <scope>NUCLEOTIDE SEQUENCE [LARGE SCALE GENOMIC DNA]</scope>
    <source>
        <strain evidence="4 5">DSM 14734</strain>
    </source>
</reference>
<feature type="domain" description="YoaR-like putative peptidoglycan binding" evidence="3">
    <location>
        <begin position="95"/>
        <end position="205"/>
    </location>
</feature>
<accession>A0A6N7PHX9</accession>
<dbReference type="InterPro" id="IPR007391">
    <property type="entry name" value="Vancomycin_resist_VanW"/>
</dbReference>
<gene>
    <name evidence="4" type="ORF">GF068_07105</name>
</gene>
<dbReference type="AlphaFoldDB" id="A0A6N7PHX9"/>
<dbReference type="RefSeq" id="WP_153818581.1">
    <property type="nucleotide sequence ID" value="NZ_WJIE01000002.1"/>
</dbReference>
<feature type="chain" id="PRO_5026960256" description="YoaR-like putative peptidoglycan binding domain-containing protein" evidence="2">
    <location>
        <begin position="40"/>
        <end position="476"/>
    </location>
</feature>
<dbReference type="InterPro" id="IPR052913">
    <property type="entry name" value="Glycopeptide_resist_protein"/>
</dbReference>
<dbReference type="InterPro" id="IPR022029">
    <property type="entry name" value="YoaR-like_PG-bd"/>
</dbReference>
<evidence type="ECO:0000256" key="1">
    <source>
        <dbReference type="SAM" id="MobiDB-lite"/>
    </source>
</evidence>
<dbReference type="InterPro" id="IPR006311">
    <property type="entry name" value="TAT_signal"/>
</dbReference>
<comment type="caution">
    <text evidence="4">The sequence shown here is derived from an EMBL/GenBank/DDBJ whole genome shotgun (WGS) entry which is preliminary data.</text>
</comment>